<evidence type="ECO:0000313" key="3">
    <source>
        <dbReference type="Proteomes" id="UP000258309"/>
    </source>
</evidence>
<dbReference type="EMBL" id="NCSJ02000380">
    <property type="protein sequence ID" value="RFU24970.1"/>
    <property type="molecule type" value="Genomic_DNA"/>
</dbReference>
<comment type="caution">
    <text evidence="2">The sequence shown here is derived from an EMBL/GenBank/DDBJ whole genome shotgun (WGS) entry which is preliminary data.</text>
</comment>
<dbReference type="AlphaFoldDB" id="A0A3E2GV45"/>
<name>A0A3E2GV45_SCYLI</name>
<protein>
    <submittedName>
        <fullName evidence="2">Uncharacterized protein</fullName>
    </submittedName>
</protein>
<feature type="non-terminal residue" evidence="2">
    <location>
        <position position="200"/>
    </location>
</feature>
<feature type="region of interest" description="Disordered" evidence="1">
    <location>
        <begin position="24"/>
        <end position="45"/>
    </location>
</feature>
<gene>
    <name evidence="2" type="ORF">B7463_g11369</name>
</gene>
<reference evidence="2 3" key="1">
    <citation type="submission" date="2018-05" db="EMBL/GenBank/DDBJ databases">
        <title>Draft genome sequence of Scytalidium lignicola DSM 105466, a ubiquitous saprotrophic fungus.</title>
        <authorList>
            <person name="Buettner E."/>
            <person name="Gebauer A.M."/>
            <person name="Hofrichter M."/>
            <person name="Liers C."/>
            <person name="Kellner H."/>
        </authorList>
    </citation>
    <scope>NUCLEOTIDE SEQUENCE [LARGE SCALE GENOMIC DNA]</scope>
    <source>
        <strain evidence="2 3">DSM 105466</strain>
    </source>
</reference>
<feature type="non-terminal residue" evidence="2">
    <location>
        <position position="1"/>
    </location>
</feature>
<evidence type="ECO:0000313" key="2">
    <source>
        <dbReference type="EMBL" id="RFU24970.1"/>
    </source>
</evidence>
<organism evidence="2 3">
    <name type="scientific">Scytalidium lignicola</name>
    <name type="common">Hyphomycete</name>
    <dbReference type="NCBI Taxonomy" id="5539"/>
    <lineage>
        <taxon>Eukaryota</taxon>
        <taxon>Fungi</taxon>
        <taxon>Dikarya</taxon>
        <taxon>Ascomycota</taxon>
        <taxon>Pezizomycotina</taxon>
        <taxon>Leotiomycetes</taxon>
        <taxon>Leotiomycetes incertae sedis</taxon>
        <taxon>Scytalidium</taxon>
    </lineage>
</organism>
<accession>A0A3E2GV45</accession>
<dbReference type="Proteomes" id="UP000258309">
    <property type="component" value="Unassembled WGS sequence"/>
</dbReference>
<keyword evidence="3" id="KW-1185">Reference proteome</keyword>
<sequence length="200" mass="22853">MPPFFFEQSFEPTQLTFTTSWNDPTTVETRRQTTASTQQIKEPGALNTASKSRDLVISYFDIVDLFRVMPAERAFLFEEIRAKAATDLRAPSRNSKTCSENEYINYFSSESPGSNSLSTIVLADNTSQRCASLDTATTNQHPYHSSGRTKTEINNKEDCTHVDRFRDFHDLWGPWLEGLWMQRSDAERSQRYGDVVTIEA</sequence>
<proteinExistence type="predicted"/>
<feature type="compositionally biased region" description="Polar residues" evidence="1">
    <location>
        <begin position="24"/>
        <end position="40"/>
    </location>
</feature>
<evidence type="ECO:0000256" key="1">
    <source>
        <dbReference type="SAM" id="MobiDB-lite"/>
    </source>
</evidence>